<dbReference type="NCBIfam" id="TIGR04183">
    <property type="entry name" value="Por_Secre_tail"/>
    <property type="match status" value="1"/>
</dbReference>
<gene>
    <name evidence="3" type="ORF">GCM10007940_04560</name>
</gene>
<reference evidence="3" key="2">
    <citation type="submission" date="2023-01" db="EMBL/GenBank/DDBJ databases">
        <title>Draft genome sequence of Portibacter lacus strain NBRC 108769.</title>
        <authorList>
            <person name="Sun Q."/>
            <person name="Mori K."/>
        </authorList>
    </citation>
    <scope>NUCLEOTIDE SEQUENCE</scope>
    <source>
        <strain evidence="3">NBRC 108769</strain>
    </source>
</reference>
<evidence type="ECO:0000259" key="2">
    <source>
        <dbReference type="Pfam" id="PF18962"/>
    </source>
</evidence>
<proteinExistence type="predicted"/>
<accession>A0AA37SJT2</accession>
<dbReference type="Proteomes" id="UP001156666">
    <property type="component" value="Unassembled WGS sequence"/>
</dbReference>
<dbReference type="InterPro" id="IPR026444">
    <property type="entry name" value="Secre_tail"/>
</dbReference>
<evidence type="ECO:0000256" key="1">
    <source>
        <dbReference type="SAM" id="SignalP"/>
    </source>
</evidence>
<reference evidence="3" key="1">
    <citation type="journal article" date="2014" name="Int. J. Syst. Evol. Microbiol.">
        <title>Complete genome sequence of Corynebacterium casei LMG S-19264T (=DSM 44701T), isolated from a smear-ripened cheese.</title>
        <authorList>
            <consortium name="US DOE Joint Genome Institute (JGI-PGF)"/>
            <person name="Walter F."/>
            <person name="Albersmeier A."/>
            <person name="Kalinowski J."/>
            <person name="Ruckert C."/>
        </authorList>
    </citation>
    <scope>NUCLEOTIDE SEQUENCE</scope>
    <source>
        <strain evidence="3">NBRC 108769</strain>
    </source>
</reference>
<dbReference type="RefSeq" id="WP_235294580.1">
    <property type="nucleotide sequence ID" value="NZ_BSOH01000001.1"/>
</dbReference>
<evidence type="ECO:0000313" key="4">
    <source>
        <dbReference type="Proteomes" id="UP001156666"/>
    </source>
</evidence>
<feature type="domain" description="Secretion system C-terminal sorting" evidence="2">
    <location>
        <begin position="1443"/>
        <end position="1515"/>
    </location>
</feature>
<organism evidence="3 4">
    <name type="scientific">Portibacter lacus</name>
    <dbReference type="NCBI Taxonomy" id="1099794"/>
    <lineage>
        <taxon>Bacteria</taxon>
        <taxon>Pseudomonadati</taxon>
        <taxon>Bacteroidota</taxon>
        <taxon>Saprospiria</taxon>
        <taxon>Saprospirales</taxon>
        <taxon>Haliscomenobacteraceae</taxon>
        <taxon>Portibacter</taxon>
    </lineage>
</organism>
<feature type="chain" id="PRO_5041442929" description="Secretion system C-terminal sorting domain-containing protein" evidence="1">
    <location>
        <begin position="23"/>
        <end position="1517"/>
    </location>
</feature>
<feature type="signal peptide" evidence="1">
    <location>
        <begin position="1"/>
        <end position="22"/>
    </location>
</feature>
<dbReference type="EMBL" id="BSOH01000001">
    <property type="protein sequence ID" value="GLR15841.1"/>
    <property type="molecule type" value="Genomic_DNA"/>
</dbReference>
<name>A0AA37SJT2_9BACT</name>
<dbReference type="Pfam" id="PF18962">
    <property type="entry name" value="Por_Secre_tail"/>
    <property type="match status" value="1"/>
</dbReference>
<keyword evidence="1" id="KW-0732">Signal</keyword>
<evidence type="ECO:0000313" key="3">
    <source>
        <dbReference type="EMBL" id="GLR15841.1"/>
    </source>
</evidence>
<comment type="caution">
    <text evidence="3">The sequence shown here is derived from an EMBL/GenBank/DDBJ whole genome shotgun (WGS) entry which is preliminary data.</text>
</comment>
<sequence length="1517" mass="156990">MTKQLLLTLFSTLFLFTTQVLASENYVGGIISLMDGSTATRTCVGDGIADPIMVMLMDAEGPKSTFVVTDTAGIILAIQTSNTFDFEGAGAGTCLIWHMGYKDIVGAFKVGMNKDDVQGWLDFSNAITITREPIAASSISSDDRTTIEICIDGIPDPFTVQYTQGIGKYHKWIITDEDLNILALTNSNTFDLEGAGVGTCLIWRLNYNQIFGNIVGLNAADLGGCFMLSNPITVVRQKAESSEIALADGSTEMSICAGDGVSDEFTPVLTGGEGEFNQWVITDSDKNILGLPDGPTFDLEGAGPGVCLLWNLNYNGQLPSLTAGSNLEDVIGCAALSNAITINRNGVSGGVVSLESGGTELSICAGDGIPDPFTVLVEGVEGSQKKWVITDTDLNILGLPEGPTFDLEGAGAGTCLVWCLSYNGTITGAEVGMNVGDIEGCYGVSNAITVTRSGVQASTIELVSGGVELSICAGDGNLDLFTVNSENGEGENRDWVITDTDQNILALPNGPTFNLEEAGSGVCLLWEVNYNGVLSGLTVGENVGNFEGCFVLSNPITVTRNGVSASAIAIQGGATEIDICAGDGISDAFNTTLEKGEGENGIWVITDSDLNILAFPESSTFDLEGAGGGTCLIWYVSYNGDLEGAEVGGSANDITGCFALSNAITVNRSGVEASAIALEDGEIEFSICAGDGVADPFTVTSSEGIGESSAWVITDSDLNILGLPEGPTFDLEGAGSGVCLLWQVNYNGTLTGAVVGENAGDLSGCFVLSNPITVTRNGVSASAIAIEGGATEIDICAGDGISDAFNTTLEKGEGENGIWVITDDALNILAFPESSTFDLEGAGGGTCLIWYVSYNGDLEGAEVGGSANDITGCFALSNAITVNRSGVEASAIAIEGGGTEIAICAGDGISDLFTAEVSGGVGEFSAWVITDADLNILALPEGPGFDLDGAGEGTCLLWNVNYNGTIRGLEVGANAADLSGCFVLSNQITVERSGVEGVEIAIEGGGTVMDICAGDGISDEFAVNVVGTPGMDFQWIITDSELNILGLPDGPTFDLEGAGEGQCLLWYLSYNGTIEGLEVGMNAADLIGCSALSNSITINRSGIEASTIATVAGSTAFTICAGDGISDLITAVVNGGLGDSSGWVITDTSGLILGLPEGPSFDLEDAGAGICQIWNYHYNDELDGLVMGGNVKDLIGCVAFSNPITITRDGVEGASISLDGNITEMDICVGDGNADMIMPLVSGGIGSKTAWIITDADTNIIALPFAPPFDLEGAGEGTCLIWQLSYNGSIFGIDLDEKAYNIDGCTALSNPIIINRKAVDGGILTLENGENEITICAGDGQSDAFNVSIDSIAGDSSGWIITDQDLNILGLPAAPPFDLEGAGVGVCLIWHVSYNGEISGAVVDSNAMNIAGCYSLSNPITVTRVDNGDLCTSGLLTENDVDIFPNPSRSIINVTLKKHLSDDLQADIFDAYGRKVVANRNMTDDGMEVNIESLDVGVYYLKIIANKESVIKEFIKI</sequence>
<protein>
    <recommendedName>
        <fullName evidence="2">Secretion system C-terminal sorting domain-containing protein</fullName>
    </recommendedName>
</protein>
<keyword evidence="4" id="KW-1185">Reference proteome</keyword>